<evidence type="ECO:0000313" key="3">
    <source>
        <dbReference type="EMBL" id="OGM29977.1"/>
    </source>
</evidence>
<reference evidence="3 4" key="1">
    <citation type="journal article" date="2016" name="Nat. Commun.">
        <title>Thousands of microbial genomes shed light on interconnected biogeochemical processes in an aquifer system.</title>
        <authorList>
            <person name="Anantharaman K."/>
            <person name="Brown C.T."/>
            <person name="Hug L.A."/>
            <person name="Sharon I."/>
            <person name="Castelle C.J."/>
            <person name="Probst A.J."/>
            <person name="Thomas B.C."/>
            <person name="Singh A."/>
            <person name="Wilkins M.J."/>
            <person name="Karaoz U."/>
            <person name="Brodie E.L."/>
            <person name="Williams K.H."/>
            <person name="Hubbard S.S."/>
            <person name="Banfield J.F."/>
        </authorList>
    </citation>
    <scope>NUCLEOTIDE SEQUENCE [LARGE SCALE GENOMIC DNA]</scope>
</reference>
<keyword evidence="2" id="KW-0472">Membrane</keyword>
<organism evidence="3 4">
    <name type="scientific">Candidatus Woesebacteria bacterium RIFCSPHIGHO2_01_FULL_41_10</name>
    <dbReference type="NCBI Taxonomy" id="1802500"/>
    <lineage>
        <taxon>Bacteria</taxon>
        <taxon>Candidatus Woeseibacteriota</taxon>
    </lineage>
</organism>
<feature type="region of interest" description="Disordered" evidence="1">
    <location>
        <begin position="89"/>
        <end position="110"/>
    </location>
</feature>
<evidence type="ECO:0000256" key="1">
    <source>
        <dbReference type="SAM" id="MobiDB-lite"/>
    </source>
</evidence>
<proteinExistence type="predicted"/>
<feature type="transmembrane region" description="Helical" evidence="2">
    <location>
        <begin position="61"/>
        <end position="82"/>
    </location>
</feature>
<name>A0A1F7YRV4_9BACT</name>
<evidence type="ECO:0000256" key="2">
    <source>
        <dbReference type="SAM" id="Phobius"/>
    </source>
</evidence>
<keyword evidence="2" id="KW-1133">Transmembrane helix</keyword>
<sequence>MEPQSVNTQQQTVIAPASSPAPEVVSQTTAQTPSVIPNVKKLPKLNVPQMPKVSFRINKKIVIIIGVIMLLGIIGLVIMSVIGKQIKNGSAPVSPESSPSPTPSSEPGQVIVSPYANDPGVIAIEQQTDDLDAALRNINLREDTLRVPTLDWDVTF</sequence>
<dbReference type="Proteomes" id="UP000177263">
    <property type="component" value="Unassembled WGS sequence"/>
</dbReference>
<dbReference type="EMBL" id="MGGM01000006">
    <property type="protein sequence ID" value="OGM29977.1"/>
    <property type="molecule type" value="Genomic_DNA"/>
</dbReference>
<dbReference type="STRING" id="1802500.A2801_00465"/>
<keyword evidence="2" id="KW-0812">Transmembrane</keyword>
<dbReference type="AlphaFoldDB" id="A0A1F7YRV4"/>
<gene>
    <name evidence="3" type="ORF">A2801_00465</name>
</gene>
<evidence type="ECO:0000313" key="4">
    <source>
        <dbReference type="Proteomes" id="UP000177263"/>
    </source>
</evidence>
<accession>A0A1F7YRV4</accession>
<comment type="caution">
    <text evidence="3">The sequence shown here is derived from an EMBL/GenBank/DDBJ whole genome shotgun (WGS) entry which is preliminary data.</text>
</comment>
<feature type="region of interest" description="Disordered" evidence="1">
    <location>
        <begin position="1"/>
        <end position="30"/>
    </location>
</feature>
<protein>
    <submittedName>
        <fullName evidence="3">Uncharacterized protein</fullName>
    </submittedName>
</protein>
<feature type="compositionally biased region" description="Polar residues" evidence="1">
    <location>
        <begin position="1"/>
        <end position="13"/>
    </location>
</feature>